<dbReference type="PANTHER" id="PTHR34072">
    <property type="entry name" value="ENZYMATIC POLYPROTEIN-RELATED"/>
    <property type="match status" value="1"/>
</dbReference>
<evidence type="ECO:0000256" key="1">
    <source>
        <dbReference type="SAM" id="MobiDB-lite"/>
    </source>
</evidence>
<dbReference type="InterPro" id="IPR041577">
    <property type="entry name" value="RT_RNaseH_2"/>
</dbReference>
<sequence>MEGQLAVKRTAGAVTEWQKSNQLCPQQFMSGRKVYGQFEQDQSIFEYSPFPDPSQIIPDPDPNLQPNQTLDSARPLQVYSRRKVPPPTSEPIQSSSLELQDVEDSQAQEAFEKLKKAMTSLPVLAMLDFTCPFEIEATAVGLGMRDVLVQKGQPIVYFSQALLKRNQQCSVYVKELMAIVFDDQKWRHYL</sequence>
<proteinExistence type="predicted"/>
<protein>
    <submittedName>
        <fullName evidence="3">Retrovirus-related Pol polyprotein from transposon 297 family</fullName>
    </submittedName>
</protein>
<name>A0A834X9G3_9FABA</name>
<feature type="domain" description="Reverse transcriptase/retrotransposon-derived protein RNase H-like" evidence="2">
    <location>
        <begin position="105"/>
        <end position="190"/>
    </location>
</feature>
<dbReference type="InterPro" id="IPR043502">
    <property type="entry name" value="DNA/RNA_pol_sf"/>
</dbReference>
<dbReference type="OrthoDB" id="849087at2759"/>
<keyword evidence="4" id="KW-1185">Reference proteome</keyword>
<reference evidence="3" key="1">
    <citation type="submission" date="2020-09" db="EMBL/GenBank/DDBJ databases">
        <title>Genome-Enabled Discovery of Anthraquinone Biosynthesis in Senna tora.</title>
        <authorList>
            <person name="Kang S.-H."/>
            <person name="Pandey R.P."/>
            <person name="Lee C.-M."/>
            <person name="Sim J.-S."/>
            <person name="Jeong J.-T."/>
            <person name="Choi B.-S."/>
            <person name="Jung M."/>
            <person name="Ginzburg D."/>
            <person name="Zhao K."/>
            <person name="Won S.Y."/>
            <person name="Oh T.-J."/>
            <person name="Yu Y."/>
            <person name="Kim N.-H."/>
            <person name="Lee O.R."/>
            <person name="Lee T.-H."/>
            <person name="Bashyal P."/>
            <person name="Kim T.-S."/>
            <person name="Lee W.-H."/>
            <person name="Kawkins C."/>
            <person name="Kim C.-K."/>
            <person name="Kim J.S."/>
            <person name="Ahn B.O."/>
            <person name="Rhee S.Y."/>
            <person name="Sohng J.K."/>
        </authorList>
    </citation>
    <scope>NUCLEOTIDE SEQUENCE</scope>
    <source>
        <tissue evidence="3">Leaf</tissue>
    </source>
</reference>
<feature type="region of interest" description="Disordered" evidence="1">
    <location>
        <begin position="48"/>
        <end position="96"/>
    </location>
</feature>
<dbReference type="PANTHER" id="PTHR34072:SF52">
    <property type="entry name" value="RIBONUCLEASE H"/>
    <property type="match status" value="1"/>
</dbReference>
<dbReference type="Pfam" id="PF17919">
    <property type="entry name" value="RT_RNaseH_2"/>
    <property type="match status" value="1"/>
</dbReference>
<evidence type="ECO:0000313" key="4">
    <source>
        <dbReference type="Proteomes" id="UP000634136"/>
    </source>
</evidence>
<dbReference type="Proteomes" id="UP000634136">
    <property type="component" value="Unassembled WGS sequence"/>
</dbReference>
<evidence type="ECO:0000313" key="3">
    <source>
        <dbReference type="EMBL" id="KAF7839623.1"/>
    </source>
</evidence>
<dbReference type="EMBL" id="JAAIUW010000003">
    <property type="protein sequence ID" value="KAF7839623.1"/>
    <property type="molecule type" value="Genomic_DNA"/>
</dbReference>
<accession>A0A834X9G3</accession>
<dbReference type="AlphaFoldDB" id="A0A834X9G3"/>
<gene>
    <name evidence="3" type="ORF">G2W53_008105</name>
</gene>
<comment type="caution">
    <text evidence="3">The sequence shown here is derived from an EMBL/GenBank/DDBJ whole genome shotgun (WGS) entry which is preliminary data.</text>
</comment>
<organism evidence="3 4">
    <name type="scientific">Senna tora</name>
    <dbReference type="NCBI Taxonomy" id="362788"/>
    <lineage>
        <taxon>Eukaryota</taxon>
        <taxon>Viridiplantae</taxon>
        <taxon>Streptophyta</taxon>
        <taxon>Embryophyta</taxon>
        <taxon>Tracheophyta</taxon>
        <taxon>Spermatophyta</taxon>
        <taxon>Magnoliopsida</taxon>
        <taxon>eudicotyledons</taxon>
        <taxon>Gunneridae</taxon>
        <taxon>Pentapetalae</taxon>
        <taxon>rosids</taxon>
        <taxon>fabids</taxon>
        <taxon>Fabales</taxon>
        <taxon>Fabaceae</taxon>
        <taxon>Caesalpinioideae</taxon>
        <taxon>Cassia clade</taxon>
        <taxon>Senna</taxon>
    </lineage>
</organism>
<dbReference type="SUPFAM" id="SSF56672">
    <property type="entry name" value="DNA/RNA polymerases"/>
    <property type="match status" value="1"/>
</dbReference>
<evidence type="ECO:0000259" key="2">
    <source>
        <dbReference type="Pfam" id="PF17919"/>
    </source>
</evidence>